<dbReference type="SUPFAM" id="SSF53098">
    <property type="entry name" value="Ribonuclease H-like"/>
    <property type="match status" value="1"/>
</dbReference>
<dbReference type="OrthoDB" id="947756at2759"/>
<dbReference type="GO" id="GO:0004523">
    <property type="term" value="F:RNA-DNA hybrid ribonuclease activity"/>
    <property type="evidence" value="ECO:0007669"/>
    <property type="project" value="InterPro"/>
</dbReference>
<dbReference type="InterPro" id="IPR002156">
    <property type="entry name" value="RNaseH_domain"/>
</dbReference>
<dbReference type="GO" id="GO:0003676">
    <property type="term" value="F:nucleic acid binding"/>
    <property type="evidence" value="ECO:0007669"/>
    <property type="project" value="InterPro"/>
</dbReference>
<name>A0A5C7HRR6_9ROSI</name>
<keyword evidence="3" id="KW-1185">Reference proteome</keyword>
<feature type="domain" description="RNase H type-1" evidence="1">
    <location>
        <begin position="56"/>
        <end position="168"/>
    </location>
</feature>
<evidence type="ECO:0000313" key="3">
    <source>
        <dbReference type="Proteomes" id="UP000323000"/>
    </source>
</evidence>
<evidence type="ECO:0000259" key="1">
    <source>
        <dbReference type="Pfam" id="PF13456"/>
    </source>
</evidence>
<protein>
    <recommendedName>
        <fullName evidence="1">RNase H type-1 domain-containing protein</fullName>
    </recommendedName>
</protein>
<dbReference type="InterPro" id="IPR036397">
    <property type="entry name" value="RNaseH_sf"/>
</dbReference>
<dbReference type="InterPro" id="IPR053151">
    <property type="entry name" value="RNase_H-like"/>
</dbReference>
<dbReference type="EMBL" id="VAHF01000006">
    <property type="protein sequence ID" value="TXG59670.1"/>
    <property type="molecule type" value="Genomic_DNA"/>
</dbReference>
<accession>A0A5C7HRR6</accession>
<dbReference type="InterPro" id="IPR012337">
    <property type="entry name" value="RNaseH-like_sf"/>
</dbReference>
<evidence type="ECO:0000313" key="2">
    <source>
        <dbReference type="EMBL" id="TXG59670.1"/>
    </source>
</evidence>
<sequence>MDNGGTNGFFQDCLEILYVNILKESVPGASVAVAMARLPASGCKVNVDDAVDVFGSVSSVGTVARNDSGNLLWATAKIFRGCVNVEVAEALAILEGLKLTDSDSKCPVLVESNALNVVNICRGLSISRTEADNVVQDIKDFLDNHGNFEVQFAPRNCNKATHEVAKWALSGFRSVDSFDVNNSVLWSSFFPGWLCTLIKDDVVSTFA</sequence>
<dbReference type="AlphaFoldDB" id="A0A5C7HRR6"/>
<dbReference type="InterPro" id="IPR044730">
    <property type="entry name" value="RNase_H-like_dom_plant"/>
</dbReference>
<dbReference type="Pfam" id="PF13456">
    <property type="entry name" value="RVT_3"/>
    <property type="match status" value="1"/>
</dbReference>
<dbReference type="PANTHER" id="PTHR47723">
    <property type="entry name" value="OS05G0353850 PROTEIN"/>
    <property type="match status" value="1"/>
</dbReference>
<comment type="caution">
    <text evidence="2">The sequence shown here is derived from an EMBL/GenBank/DDBJ whole genome shotgun (WGS) entry which is preliminary data.</text>
</comment>
<proteinExistence type="predicted"/>
<dbReference type="Proteomes" id="UP000323000">
    <property type="component" value="Chromosome 6"/>
</dbReference>
<dbReference type="PANTHER" id="PTHR47723:SF19">
    <property type="entry name" value="POLYNUCLEOTIDYL TRANSFERASE, RIBONUCLEASE H-LIKE SUPERFAMILY PROTEIN"/>
    <property type="match status" value="1"/>
</dbReference>
<dbReference type="Gene3D" id="3.30.420.10">
    <property type="entry name" value="Ribonuclease H-like superfamily/Ribonuclease H"/>
    <property type="match status" value="1"/>
</dbReference>
<organism evidence="2 3">
    <name type="scientific">Acer yangbiense</name>
    <dbReference type="NCBI Taxonomy" id="1000413"/>
    <lineage>
        <taxon>Eukaryota</taxon>
        <taxon>Viridiplantae</taxon>
        <taxon>Streptophyta</taxon>
        <taxon>Embryophyta</taxon>
        <taxon>Tracheophyta</taxon>
        <taxon>Spermatophyta</taxon>
        <taxon>Magnoliopsida</taxon>
        <taxon>eudicotyledons</taxon>
        <taxon>Gunneridae</taxon>
        <taxon>Pentapetalae</taxon>
        <taxon>rosids</taxon>
        <taxon>malvids</taxon>
        <taxon>Sapindales</taxon>
        <taxon>Sapindaceae</taxon>
        <taxon>Hippocastanoideae</taxon>
        <taxon>Acereae</taxon>
        <taxon>Acer</taxon>
    </lineage>
</organism>
<dbReference type="CDD" id="cd06222">
    <property type="entry name" value="RNase_H_like"/>
    <property type="match status" value="1"/>
</dbReference>
<gene>
    <name evidence="2" type="ORF">EZV62_014243</name>
</gene>
<reference evidence="3" key="1">
    <citation type="journal article" date="2019" name="Gigascience">
        <title>De novo genome assembly of the endangered Acer yangbiense, a plant species with extremely small populations endemic to Yunnan Province, China.</title>
        <authorList>
            <person name="Yang J."/>
            <person name="Wariss H.M."/>
            <person name="Tao L."/>
            <person name="Zhang R."/>
            <person name="Yun Q."/>
            <person name="Hollingsworth P."/>
            <person name="Dao Z."/>
            <person name="Luo G."/>
            <person name="Guo H."/>
            <person name="Ma Y."/>
            <person name="Sun W."/>
        </authorList>
    </citation>
    <scope>NUCLEOTIDE SEQUENCE [LARGE SCALE GENOMIC DNA]</scope>
    <source>
        <strain evidence="3">cv. Malutang</strain>
    </source>
</reference>